<dbReference type="Pfam" id="PF00011">
    <property type="entry name" value="HSP20"/>
    <property type="match status" value="1"/>
</dbReference>
<dbReference type="InterPro" id="IPR008978">
    <property type="entry name" value="HSP20-like_chaperone"/>
</dbReference>
<organism evidence="4 5">
    <name type="scientific">Naumannella halotolerans</name>
    <dbReference type="NCBI Taxonomy" id="993414"/>
    <lineage>
        <taxon>Bacteria</taxon>
        <taxon>Bacillati</taxon>
        <taxon>Actinomycetota</taxon>
        <taxon>Actinomycetes</taxon>
        <taxon>Propionibacteriales</taxon>
        <taxon>Propionibacteriaceae</taxon>
        <taxon>Naumannella</taxon>
    </lineage>
</organism>
<proteinExistence type="inferred from homology"/>
<dbReference type="EMBL" id="SOAW01000001">
    <property type="protein sequence ID" value="TDT32707.1"/>
    <property type="molecule type" value="Genomic_DNA"/>
</dbReference>
<evidence type="ECO:0000256" key="2">
    <source>
        <dbReference type="RuleBase" id="RU003616"/>
    </source>
</evidence>
<dbReference type="InterPro" id="IPR031107">
    <property type="entry name" value="Small_HSP"/>
</dbReference>
<sequence length="159" mass="17509">MADGPFDGVRDFVSEVNRMRTFGVHGQESYPEVAERTHASAWVPVTDILASGDDLVIRVELPGVEPDDVDLRLTRGTLTVSGKRESALAGETFLVRERYSGEFRRTVELPEGVEPEAISAEFVNGLVIITVTDGAKNSTGTQIALVDKSPQVRRRRLRK</sequence>
<comment type="similarity">
    <text evidence="1 2">Belongs to the small heat shock protein (HSP20) family.</text>
</comment>
<evidence type="ECO:0000259" key="3">
    <source>
        <dbReference type="PROSITE" id="PS01031"/>
    </source>
</evidence>
<evidence type="ECO:0000256" key="1">
    <source>
        <dbReference type="PROSITE-ProRule" id="PRU00285"/>
    </source>
</evidence>
<dbReference type="OrthoDB" id="5242916at2"/>
<evidence type="ECO:0000313" key="4">
    <source>
        <dbReference type="EMBL" id="TDT32707.1"/>
    </source>
</evidence>
<dbReference type="AlphaFoldDB" id="A0A4R7J865"/>
<accession>A0A4R7J865</accession>
<dbReference type="Gene3D" id="2.60.40.790">
    <property type="match status" value="1"/>
</dbReference>
<dbReference type="RefSeq" id="WP_133753314.1">
    <property type="nucleotide sequence ID" value="NZ_CP171129.1"/>
</dbReference>
<dbReference type="PROSITE" id="PS01031">
    <property type="entry name" value="SHSP"/>
    <property type="match status" value="1"/>
</dbReference>
<protein>
    <submittedName>
        <fullName evidence="4">HSP20 family protein</fullName>
    </submittedName>
</protein>
<reference evidence="4 5" key="1">
    <citation type="submission" date="2019-03" db="EMBL/GenBank/DDBJ databases">
        <title>Genomic Encyclopedia of Archaeal and Bacterial Type Strains, Phase II (KMG-II): from individual species to whole genera.</title>
        <authorList>
            <person name="Goeker M."/>
        </authorList>
    </citation>
    <scope>NUCLEOTIDE SEQUENCE [LARGE SCALE GENOMIC DNA]</scope>
    <source>
        <strain evidence="4 5">DSM 24323</strain>
    </source>
</reference>
<dbReference type="InterPro" id="IPR002068">
    <property type="entry name" value="A-crystallin/Hsp20_dom"/>
</dbReference>
<gene>
    <name evidence="4" type="ORF">CLV29_0292</name>
</gene>
<dbReference type="CDD" id="cd06464">
    <property type="entry name" value="ACD_sHsps-like"/>
    <property type="match status" value="1"/>
</dbReference>
<feature type="domain" description="SHSP" evidence="3">
    <location>
        <begin position="36"/>
        <end position="149"/>
    </location>
</feature>
<keyword evidence="5" id="KW-1185">Reference proteome</keyword>
<name>A0A4R7J865_9ACTN</name>
<dbReference type="SUPFAM" id="SSF49764">
    <property type="entry name" value="HSP20-like chaperones"/>
    <property type="match status" value="1"/>
</dbReference>
<evidence type="ECO:0000313" key="5">
    <source>
        <dbReference type="Proteomes" id="UP000295371"/>
    </source>
</evidence>
<dbReference type="PANTHER" id="PTHR11527">
    <property type="entry name" value="HEAT-SHOCK PROTEIN 20 FAMILY MEMBER"/>
    <property type="match status" value="1"/>
</dbReference>
<comment type="caution">
    <text evidence="4">The sequence shown here is derived from an EMBL/GenBank/DDBJ whole genome shotgun (WGS) entry which is preliminary data.</text>
</comment>
<dbReference type="Proteomes" id="UP000295371">
    <property type="component" value="Unassembled WGS sequence"/>
</dbReference>